<proteinExistence type="predicted"/>
<evidence type="ECO:0000256" key="1">
    <source>
        <dbReference type="ARBA" id="ARBA00023002"/>
    </source>
</evidence>
<dbReference type="Proteomes" id="UP000291189">
    <property type="component" value="Unassembled WGS sequence"/>
</dbReference>
<accession>A0A4Q5J335</accession>
<keyword evidence="4" id="KW-1185">Reference proteome</keyword>
<dbReference type="OrthoDB" id="3664926at2"/>
<dbReference type="InterPro" id="IPR023210">
    <property type="entry name" value="NADP_OxRdtase_dom"/>
</dbReference>
<dbReference type="PANTHER" id="PTHR43364">
    <property type="entry name" value="NADH-SPECIFIC METHYLGLYOXAL REDUCTASE-RELATED"/>
    <property type="match status" value="1"/>
</dbReference>
<dbReference type="PROSITE" id="PS51257">
    <property type="entry name" value="PROKAR_LIPOPROTEIN"/>
    <property type="match status" value="1"/>
</dbReference>
<evidence type="ECO:0000313" key="3">
    <source>
        <dbReference type="EMBL" id="RYU13017.1"/>
    </source>
</evidence>
<feature type="domain" description="NADP-dependent oxidoreductase" evidence="2">
    <location>
        <begin position="19"/>
        <end position="299"/>
    </location>
</feature>
<dbReference type="GO" id="GO:0005829">
    <property type="term" value="C:cytosol"/>
    <property type="evidence" value="ECO:0007669"/>
    <property type="project" value="TreeGrafter"/>
</dbReference>
<reference evidence="3 4" key="1">
    <citation type="submission" date="2019-01" db="EMBL/GenBank/DDBJ databases">
        <title>Nocardioides guangzhouensis sp. nov., an actinobacterium isolated from soil.</title>
        <authorList>
            <person name="Fu Y."/>
            <person name="Cai Y."/>
            <person name="Lin Z."/>
            <person name="Chen P."/>
        </authorList>
    </citation>
    <scope>NUCLEOTIDE SEQUENCE [LARGE SCALE GENOMIC DNA]</scope>
    <source>
        <strain evidence="3 4">NBRC 105384</strain>
    </source>
</reference>
<dbReference type="EMBL" id="SDPU01000020">
    <property type="protein sequence ID" value="RYU13017.1"/>
    <property type="molecule type" value="Genomic_DNA"/>
</dbReference>
<comment type="caution">
    <text evidence="3">The sequence shown here is derived from an EMBL/GenBank/DDBJ whole genome shotgun (WGS) entry which is preliminary data.</text>
</comment>
<dbReference type="Gene3D" id="3.20.20.100">
    <property type="entry name" value="NADP-dependent oxidoreductase domain"/>
    <property type="match status" value="1"/>
</dbReference>
<dbReference type="InterPro" id="IPR036812">
    <property type="entry name" value="NAD(P)_OxRdtase_dom_sf"/>
</dbReference>
<protein>
    <submittedName>
        <fullName evidence="3">Aldo/keto reductase</fullName>
    </submittedName>
</protein>
<gene>
    <name evidence="3" type="ORF">ETU37_08750</name>
</gene>
<organism evidence="3 4">
    <name type="scientific">Nocardioides iriomotensis</name>
    <dbReference type="NCBI Taxonomy" id="715784"/>
    <lineage>
        <taxon>Bacteria</taxon>
        <taxon>Bacillati</taxon>
        <taxon>Actinomycetota</taxon>
        <taxon>Actinomycetes</taxon>
        <taxon>Propionibacteriales</taxon>
        <taxon>Nocardioidaceae</taxon>
        <taxon>Nocardioides</taxon>
    </lineage>
</organism>
<dbReference type="RefSeq" id="WP_129986836.1">
    <property type="nucleotide sequence ID" value="NZ_SDPU01000020.1"/>
</dbReference>
<keyword evidence="1" id="KW-0560">Oxidoreductase</keyword>
<dbReference type="SUPFAM" id="SSF51430">
    <property type="entry name" value="NAD(P)-linked oxidoreductase"/>
    <property type="match status" value="1"/>
</dbReference>
<dbReference type="AlphaFoldDB" id="A0A4Q5J335"/>
<evidence type="ECO:0000313" key="4">
    <source>
        <dbReference type="Proteomes" id="UP000291189"/>
    </source>
</evidence>
<sequence length="329" mass="35818">MTDMEYRQLGRSGLTVSALGLGCNAFGARIDADRTQQVVDAAIEHGVTFFDTADTYGLGESEELLGRALGKRRDDVVVATKFGMDMDGRNGPDWGARASRRYARRAVEASLRRLGTDHIDLYQIHQLDLVTPLEETLEVMNELVDEGKVRYLGCSNFAGWEVADAAWIARTRGLRPFVSAQNEYSLYNRAAEEELVPALERFGMGLLPYFPLAYGLLTGKYRRGEHAPEGTRLALAAQAHRLENADFDRVDALQGYADERGVTLLDVALGGLAAQPTVGSVIAGATSAEQVASNVRAAAWRPRGDDADVLAGLNAARGRGMRHASFSLR</sequence>
<dbReference type="PANTHER" id="PTHR43364:SF4">
    <property type="entry name" value="NAD(P)-LINKED OXIDOREDUCTASE SUPERFAMILY PROTEIN"/>
    <property type="match status" value="1"/>
</dbReference>
<name>A0A4Q5J335_9ACTN</name>
<dbReference type="FunFam" id="3.20.20.100:FF:000004">
    <property type="entry name" value="Oxidoreductase, aldo/keto reductase"/>
    <property type="match status" value="1"/>
</dbReference>
<dbReference type="InterPro" id="IPR050523">
    <property type="entry name" value="AKR_Detox_Biosynth"/>
</dbReference>
<dbReference type="Pfam" id="PF00248">
    <property type="entry name" value="Aldo_ket_red"/>
    <property type="match status" value="1"/>
</dbReference>
<evidence type="ECO:0000259" key="2">
    <source>
        <dbReference type="Pfam" id="PF00248"/>
    </source>
</evidence>
<dbReference type="GO" id="GO:0016491">
    <property type="term" value="F:oxidoreductase activity"/>
    <property type="evidence" value="ECO:0007669"/>
    <property type="project" value="UniProtKB-KW"/>
</dbReference>